<dbReference type="OrthoDB" id="2399335at2759"/>
<dbReference type="PROSITE" id="PS50181">
    <property type="entry name" value="FBOX"/>
    <property type="match status" value="1"/>
</dbReference>
<evidence type="ECO:0000256" key="1">
    <source>
        <dbReference type="SAM" id="MobiDB-lite"/>
    </source>
</evidence>
<evidence type="ECO:0000313" key="4">
    <source>
        <dbReference type="Proteomes" id="UP000823405"/>
    </source>
</evidence>
<proteinExistence type="predicted"/>
<dbReference type="InterPro" id="IPR036047">
    <property type="entry name" value="F-box-like_dom_sf"/>
</dbReference>
<dbReference type="AlphaFoldDB" id="A0A9P6USC6"/>
<gene>
    <name evidence="3" type="ORF">BGZ97_005896</name>
</gene>
<accession>A0A9P6USC6</accession>
<protein>
    <recommendedName>
        <fullName evidence="2">F-box domain-containing protein</fullName>
    </recommendedName>
</protein>
<dbReference type="Pfam" id="PF12937">
    <property type="entry name" value="F-box-like"/>
    <property type="match status" value="1"/>
</dbReference>
<dbReference type="Proteomes" id="UP000823405">
    <property type="component" value="Unassembled WGS sequence"/>
</dbReference>
<sequence>MATATFSGLPFEVQEMIGPFLSPHDLTQCVLVSKTWRTVFNPCLWRHIEKPPQRKSVRDRIARGELEDWSIIFLRCTGAGALRSNGDLIQSIKFDNCDDYFFAEFVMDCPEEMRQLNSVEIEGLESDDDTLAAFLSLAVDGWKRLVFRLHDSDACLGIGFQCVYILQENAKTLEVLRVEANIADYDGIGIQTLLSTAPLLKELYLMPSRRKAWDENCQIESWMIAEDIAEGQEWACSELEVFGCQIGGIPRPDITRDIVDEDPSAFVVQGTLEASIEVQRGVYKQLARMTKLRELTLGIPFDTHNEDYSMHDKEYYRRYDCLAMTLESGLDLLKDLKNLEAVGLDDMEVYINRYEEQAWVAQHWPKVQIGITEYDTEQDYYSEDDEEEEGDYDDEVFNFGEIPYILDSYSHEYLDGEYGEDDEYVDSEDGWTDEE</sequence>
<evidence type="ECO:0000259" key="2">
    <source>
        <dbReference type="PROSITE" id="PS50181"/>
    </source>
</evidence>
<dbReference type="InterPro" id="IPR001810">
    <property type="entry name" value="F-box_dom"/>
</dbReference>
<dbReference type="SUPFAM" id="SSF81383">
    <property type="entry name" value="F-box domain"/>
    <property type="match status" value="1"/>
</dbReference>
<comment type="caution">
    <text evidence="3">The sequence shown here is derived from an EMBL/GenBank/DDBJ whole genome shotgun (WGS) entry which is preliminary data.</text>
</comment>
<reference evidence="3" key="1">
    <citation type="journal article" date="2020" name="Fungal Divers.">
        <title>Resolving the Mortierellaceae phylogeny through synthesis of multi-gene phylogenetics and phylogenomics.</title>
        <authorList>
            <person name="Vandepol N."/>
            <person name="Liber J."/>
            <person name="Desiro A."/>
            <person name="Na H."/>
            <person name="Kennedy M."/>
            <person name="Barry K."/>
            <person name="Grigoriev I.V."/>
            <person name="Miller A.N."/>
            <person name="O'Donnell K."/>
            <person name="Stajich J.E."/>
            <person name="Bonito G."/>
        </authorList>
    </citation>
    <scope>NUCLEOTIDE SEQUENCE</scope>
    <source>
        <strain evidence="3">NVP60</strain>
    </source>
</reference>
<keyword evidence="4" id="KW-1185">Reference proteome</keyword>
<organism evidence="3 4">
    <name type="scientific">Linnemannia gamsii</name>
    <dbReference type="NCBI Taxonomy" id="64522"/>
    <lineage>
        <taxon>Eukaryota</taxon>
        <taxon>Fungi</taxon>
        <taxon>Fungi incertae sedis</taxon>
        <taxon>Mucoromycota</taxon>
        <taxon>Mortierellomycotina</taxon>
        <taxon>Mortierellomycetes</taxon>
        <taxon>Mortierellales</taxon>
        <taxon>Mortierellaceae</taxon>
        <taxon>Linnemannia</taxon>
    </lineage>
</organism>
<dbReference type="SMART" id="SM00256">
    <property type="entry name" value="FBOX"/>
    <property type="match status" value="1"/>
</dbReference>
<feature type="region of interest" description="Disordered" evidence="1">
    <location>
        <begin position="416"/>
        <end position="435"/>
    </location>
</feature>
<dbReference type="Gene3D" id="1.20.1280.50">
    <property type="match status" value="1"/>
</dbReference>
<dbReference type="EMBL" id="JAAAIN010000263">
    <property type="protein sequence ID" value="KAG0317116.1"/>
    <property type="molecule type" value="Genomic_DNA"/>
</dbReference>
<name>A0A9P6USC6_9FUNG</name>
<evidence type="ECO:0000313" key="3">
    <source>
        <dbReference type="EMBL" id="KAG0317116.1"/>
    </source>
</evidence>
<feature type="domain" description="F-box" evidence="2">
    <location>
        <begin position="3"/>
        <end position="48"/>
    </location>
</feature>